<reference evidence="2" key="2">
    <citation type="submission" date="2012-08" db="EMBL/GenBank/DDBJ databases">
        <title>Finished genome of Desulfosporosinus meridiei DSM 13257.</title>
        <authorList>
            <person name="Huntemann M."/>
            <person name="Wei C.-L."/>
            <person name="Han J."/>
            <person name="Detter J.C."/>
            <person name="Han C."/>
            <person name="Davenport K."/>
            <person name="Daligault H."/>
            <person name="Erkkila T."/>
            <person name="Gu W."/>
            <person name="Munk A.C.C."/>
            <person name="Teshima H."/>
            <person name="Xu Y."/>
            <person name="Chain P."/>
            <person name="Tapia R."/>
            <person name="Chen A."/>
            <person name="Krypides N."/>
            <person name="Mavromatis K."/>
            <person name="Markowitz V."/>
            <person name="Szeto E."/>
            <person name="Ivanova N."/>
            <person name="Mikhailova N."/>
            <person name="Ovchinnikova G."/>
            <person name="Pagani I."/>
            <person name="Pati A."/>
            <person name="Goodwin L."/>
            <person name="Peters L."/>
            <person name="Pitluck S."/>
            <person name="Woyke T."/>
            <person name="Pester M."/>
            <person name="Spring S."/>
            <person name="Ollivier B."/>
            <person name="Rattei T."/>
            <person name="Klenk H.-P."/>
            <person name="Wagner M."/>
            <person name="Loy A."/>
        </authorList>
    </citation>
    <scope>NUCLEOTIDE SEQUENCE [LARGE SCALE GENOMIC DNA]</scope>
    <source>
        <strain evidence="2">ATCC BAA-275 / DSM 13257 / NCIMB 13706 / S10</strain>
    </source>
</reference>
<dbReference type="eggNOG" id="ENOG5032R03">
    <property type="taxonomic scope" value="Bacteria"/>
</dbReference>
<dbReference type="Proteomes" id="UP000005262">
    <property type="component" value="Chromosome"/>
</dbReference>
<dbReference type="OrthoDB" id="2029026at2"/>
<accession>J7IR73</accession>
<name>J7IR73_DESMD</name>
<dbReference type="EMBL" id="CP003629">
    <property type="protein sequence ID" value="AFQ44150.1"/>
    <property type="molecule type" value="Genomic_DNA"/>
</dbReference>
<gene>
    <name evidence="1" type="ordered locus">Desmer_2212</name>
</gene>
<dbReference type="AlphaFoldDB" id="J7IR73"/>
<evidence type="ECO:0000313" key="1">
    <source>
        <dbReference type="EMBL" id="AFQ44150.1"/>
    </source>
</evidence>
<dbReference type="RefSeq" id="WP_014903064.1">
    <property type="nucleotide sequence ID" value="NC_018515.1"/>
</dbReference>
<organism evidence="1 2">
    <name type="scientific">Desulfosporosinus meridiei (strain ATCC BAA-275 / DSM 13257 / KCTC 12902 / NCIMB 13706 / S10)</name>
    <dbReference type="NCBI Taxonomy" id="768704"/>
    <lineage>
        <taxon>Bacteria</taxon>
        <taxon>Bacillati</taxon>
        <taxon>Bacillota</taxon>
        <taxon>Clostridia</taxon>
        <taxon>Eubacteriales</taxon>
        <taxon>Desulfitobacteriaceae</taxon>
        <taxon>Desulfosporosinus</taxon>
    </lineage>
</organism>
<protein>
    <submittedName>
        <fullName evidence="1">Uncharacterized protein</fullName>
    </submittedName>
</protein>
<sequence length="277" mass="32173">MDLNILDELKKLQTIAGAYNEWSNYRYKVTEYIINNTTDFESIAIFGAGKCNDIDLNILESKFKKIILIDIDMSSMKESIHQYSLANSNKIELIDCDFLGIEDSEYRDYEYLVRKYFFTNTNNLSTRHKLLSFLDNLTVKIEKYPLEFGKDAYKNSILIGVHSQINVYLRQIWSMCLQITGKEDNLVIDKIKKMNDIVAKKLNAAVIESTEDKLFFGYEMGIEGQHGRIEGAIQAENDIELRLESGLINFSSEFKLLWPFKADCKYDMRFICIGKNM</sequence>
<proteinExistence type="predicted"/>
<dbReference type="KEGG" id="dmi:Desmer_2212"/>
<dbReference type="HOGENOM" id="CLU_1003732_0_0_9"/>
<keyword evidence="2" id="KW-1185">Reference proteome</keyword>
<reference evidence="1 2" key="1">
    <citation type="journal article" date="2012" name="J. Bacteriol.">
        <title>Complete genome sequences of Desulfosporosinus orientis DSM765T, Desulfosporosinus youngiae DSM17734T, Desulfosporosinus meridiei DSM13257T, and Desulfosporosinus acidiphilus DSM22704T.</title>
        <authorList>
            <person name="Pester M."/>
            <person name="Brambilla E."/>
            <person name="Alazard D."/>
            <person name="Rattei T."/>
            <person name="Weinmaier T."/>
            <person name="Han J."/>
            <person name="Lucas S."/>
            <person name="Lapidus A."/>
            <person name="Cheng J.F."/>
            <person name="Goodwin L."/>
            <person name="Pitluck S."/>
            <person name="Peters L."/>
            <person name="Ovchinnikova G."/>
            <person name="Teshima H."/>
            <person name="Detter J.C."/>
            <person name="Han C.S."/>
            <person name="Tapia R."/>
            <person name="Land M.L."/>
            <person name="Hauser L."/>
            <person name="Kyrpides N.C."/>
            <person name="Ivanova N.N."/>
            <person name="Pagani I."/>
            <person name="Huntmann M."/>
            <person name="Wei C.L."/>
            <person name="Davenport K.W."/>
            <person name="Daligault H."/>
            <person name="Chain P.S."/>
            <person name="Chen A."/>
            <person name="Mavromatis K."/>
            <person name="Markowitz V."/>
            <person name="Szeto E."/>
            <person name="Mikhailova N."/>
            <person name="Pati A."/>
            <person name="Wagner M."/>
            <person name="Woyke T."/>
            <person name="Ollivier B."/>
            <person name="Klenk H.P."/>
            <person name="Spring S."/>
            <person name="Loy A."/>
        </authorList>
    </citation>
    <scope>NUCLEOTIDE SEQUENCE [LARGE SCALE GENOMIC DNA]</scope>
    <source>
        <strain evidence="2">ATCC BAA-275 / DSM 13257 / NCIMB 13706 / S10</strain>
    </source>
</reference>
<evidence type="ECO:0000313" key="2">
    <source>
        <dbReference type="Proteomes" id="UP000005262"/>
    </source>
</evidence>